<evidence type="ECO:0000313" key="1">
    <source>
        <dbReference type="EMBL" id="CQR74165.1"/>
    </source>
</evidence>
<organism evidence="1 2">
    <name type="scientific">Sporomusa ovata</name>
    <dbReference type="NCBI Taxonomy" id="2378"/>
    <lineage>
        <taxon>Bacteria</taxon>
        <taxon>Bacillati</taxon>
        <taxon>Bacillota</taxon>
        <taxon>Negativicutes</taxon>
        <taxon>Selenomonadales</taxon>
        <taxon>Sporomusaceae</taxon>
        <taxon>Sporomusa</taxon>
    </lineage>
</organism>
<accession>A0A0U1L3S6</accession>
<reference evidence="2" key="1">
    <citation type="submission" date="2015-03" db="EMBL/GenBank/DDBJ databases">
        <authorList>
            <person name="Nijsse Bart"/>
        </authorList>
    </citation>
    <scope>NUCLEOTIDE SEQUENCE [LARGE SCALE GENOMIC DNA]</scope>
</reference>
<dbReference type="RefSeq" id="WP_021170174.1">
    <property type="nucleotide sequence ID" value="NZ_CTRP01000014.1"/>
</dbReference>
<sequence>MIVSEFLTKLRDRISDSRGVNWKRDELVQYLNDSISFLGSELITMNDPGSINTVTITSTSKTVPSDYVRMAGKYPLYQSGLNFEILDGSTSVTLRYFATKQSVNSDSDTIPFNDIDINILIQLAAIYALNRDEYDTAQDERLVAELKQVVAAAKGGK</sequence>
<evidence type="ECO:0000313" key="2">
    <source>
        <dbReference type="Proteomes" id="UP000049855"/>
    </source>
</evidence>
<keyword evidence="2" id="KW-1185">Reference proteome</keyword>
<gene>
    <name evidence="1" type="ORF">SpAn4DRAFT_0627</name>
</gene>
<name>A0A0U1L3S6_9FIRM</name>
<dbReference type="Proteomes" id="UP000049855">
    <property type="component" value="Unassembled WGS sequence"/>
</dbReference>
<dbReference type="AlphaFoldDB" id="A0A0U1L3S6"/>
<protein>
    <submittedName>
        <fullName evidence="1">Uncharacterized protein</fullName>
    </submittedName>
</protein>
<proteinExistence type="predicted"/>
<dbReference type="EMBL" id="CTRP01000014">
    <property type="protein sequence ID" value="CQR74165.1"/>
    <property type="molecule type" value="Genomic_DNA"/>
</dbReference>